<dbReference type="SUPFAM" id="SSF53335">
    <property type="entry name" value="S-adenosyl-L-methionine-dependent methyltransferases"/>
    <property type="match status" value="1"/>
</dbReference>
<reference evidence="4 5" key="1">
    <citation type="journal article" date="2019" name="Int. J. Syst. Evol. Microbiol.">
        <title>The Global Catalogue of Microorganisms (GCM) 10K type strain sequencing project: providing services to taxonomists for standard genome sequencing and annotation.</title>
        <authorList>
            <consortium name="The Broad Institute Genomics Platform"/>
            <consortium name="The Broad Institute Genome Sequencing Center for Infectious Disease"/>
            <person name="Wu L."/>
            <person name="Ma J."/>
        </authorList>
    </citation>
    <scope>NUCLEOTIDE SEQUENCE [LARGE SCALE GENOMIC DNA]</scope>
    <source>
        <strain evidence="4 5">JCM 16082</strain>
    </source>
</reference>
<dbReference type="Proteomes" id="UP001500507">
    <property type="component" value="Unassembled WGS sequence"/>
</dbReference>
<proteinExistence type="predicted"/>
<feature type="domain" description="Methyltransferase" evidence="3">
    <location>
        <begin position="98"/>
        <end position="231"/>
    </location>
</feature>
<dbReference type="Gene3D" id="3.40.50.150">
    <property type="entry name" value="Vaccinia Virus protein VP39"/>
    <property type="match status" value="1"/>
</dbReference>
<dbReference type="GO" id="GO:0032259">
    <property type="term" value="P:methylation"/>
    <property type="evidence" value="ECO:0007669"/>
    <property type="project" value="UniProtKB-KW"/>
</dbReference>
<accession>A0ABN1MDF8</accession>
<dbReference type="PROSITE" id="PS51257">
    <property type="entry name" value="PROKAR_LIPOPROTEIN"/>
    <property type="match status" value="1"/>
</dbReference>
<keyword evidence="4" id="KW-0808">Transferase</keyword>
<dbReference type="PANTHER" id="PTHR43861">
    <property type="entry name" value="TRANS-ACONITATE 2-METHYLTRANSFERASE-RELATED"/>
    <property type="match status" value="1"/>
</dbReference>
<dbReference type="RefSeq" id="WP_343762744.1">
    <property type="nucleotide sequence ID" value="NZ_BAAAFG010000001.1"/>
</dbReference>
<feature type="compositionally biased region" description="Polar residues" evidence="1">
    <location>
        <begin position="24"/>
        <end position="38"/>
    </location>
</feature>
<protein>
    <submittedName>
        <fullName evidence="4">Class I SAM-dependent methyltransferase</fullName>
    </submittedName>
</protein>
<dbReference type="Pfam" id="PF13847">
    <property type="entry name" value="Methyltransf_31"/>
    <property type="match status" value="1"/>
</dbReference>
<keyword evidence="5" id="KW-1185">Reference proteome</keyword>
<feature type="chain" id="PRO_5046490510" evidence="2">
    <location>
        <begin position="23"/>
        <end position="264"/>
    </location>
</feature>
<comment type="caution">
    <text evidence="4">The sequence shown here is derived from an EMBL/GenBank/DDBJ whole genome shotgun (WGS) entry which is preliminary data.</text>
</comment>
<evidence type="ECO:0000256" key="2">
    <source>
        <dbReference type="SAM" id="SignalP"/>
    </source>
</evidence>
<feature type="region of interest" description="Disordered" evidence="1">
    <location>
        <begin position="24"/>
        <end position="46"/>
    </location>
</feature>
<gene>
    <name evidence="4" type="ORF">GCM10009117_02430</name>
</gene>
<dbReference type="PANTHER" id="PTHR43861:SF1">
    <property type="entry name" value="TRANS-ACONITATE 2-METHYLTRANSFERASE"/>
    <property type="match status" value="1"/>
</dbReference>
<keyword evidence="4" id="KW-0489">Methyltransferase</keyword>
<dbReference type="InterPro" id="IPR025714">
    <property type="entry name" value="Methyltranfer_dom"/>
</dbReference>
<dbReference type="EMBL" id="BAAAFG010000001">
    <property type="protein sequence ID" value="GAA0871098.1"/>
    <property type="molecule type" value="Genomic_DNA"/>
</dbReference>
<keyword evidence="2" id="KW-0732">Signal</keyword>
<dbReference type="InterPro" id="IPR029063">
    <property type="entry name" value="SAM-dependent_MTases_sf"/>
</dbReference>
<sequence>MLSRYPYLLLIYLLLSFTGCQSQQRSTPEAGNNASTDSTRTDDPYIYKSGDPNGIGKWYMGRQIAHVMGYQGINWLERPEREKEEQTSKLLKNMNIQPGDTIADIGAGSGYHVFKMSPKLRSGEALKDNGQVYAVDIQEEMLQAMRKKKKELGIANVTLIKGTEKSVQLPANTIDKVLLVDVYHEFSFPKEIMQSIYTALRPDGEVYLIEYRKEDAGIPIKTIHKMSEAQAVKELTAAGFTLKENIGNLPWQHCMVFVKEENYN</sequence>
<evidence type="ECO:0000259" key="3">
    <source>
        <dbReference type="Pfam" id="PF13847"/>
    </source>
</evidence>
<dbReference type="CDD" id="cd02440">
    <property type="entry name" value="AdoMet_MTases"/>
    <property type="match status" value="1"/>
</dbReference>
<evidence type="ECO:0000256" key="1">
    <source>
        <dbReference type="SAM" id="MobiDB-lite"/>
    </source>
</evidence>
<evidence type="ECO:0000313" key="5">
    <source>
        <dbReference type="Proteomes" id="UP001500507"/>
    </source>
</evidence>
<feature type="signal peptide" evidence="2">
    <location>
        <begin position="1"/>
        <end position="22"/>
    </location>
</feature>
<organism evidence="4 5">
    <name type="scientific">Gangjinia marincola</name>
    <dbReference type="NCBI Taxonomy" id="578463"/>
    <lineage>
        <taxon>Bacteria</taxon>
        <taxon>Pseudomonadati</taxon>
        <taxon>Bacteroidota</taxon>
        <taxon>Flavobacteriia</taxon>
        <taxon>Flavobacteriales</taxon>
        <taxon>Flavobacteriaceae</taxon>
        <taxon>Gangjinia</taxon>
    </lineage>
</organism>
<dbReference type="GO" id="GO:0008168">
    <property type="term" value="F:methyltransferase activity"/>
    <property type="evidence" value="ECO:0007669"/>
    <property type="project" value="UniProtKB-KW"/>
</dbReference>
<name>A0ABN1MDF8_9FLAO</name>
<evidence type="ECO:0000313" key="4">
    <source>
        <dbReference type="EMBL" id="GAA0871098.1"/>
    </source>
</evidence>